<reference evidence="1 2" key="1">
    <citation type="submission" date="2020-08" db="EMBL/GenBank/DDBJ databases">
        <title>Functional genomics of gut bacteria from endangered species of beetles.</title>
        <authorList>
            <person name="Carlos-Shanley C."/>
        </authorList>
    </citation>
    <scope>NUCLEOTIDE SEQUENCE [LARGE SCALE GENOMIC DNA]</scope>
    <source>
        <strain evidence="1 2">S00070</strain>
    </source>
</reference>
<dbReference type="AlphaFoldDB" id="A0A841EP77"/>
<gene>
    <name evidence="1" type="ORF">HNP25_003716</name>
</gene>
<dbReference type="EMBL" id="JACHKT010000034">
    <property type="protein sequence ID" value="MBB6005045.1"/>
    <property type="molecule type" value="Genomic_DNA"/>
</dbReference>
<accession>A0A841EP77</accession>
<evidence type="ECO:0008006" key="3">
    <source>
        <dbReference type="Google" id="ProtNLM"/>
    </source>
</evidence>
<sequence>MSNYLDTGFTISQLRLLSDSEVTTTQLFYCSEAGKEGFWKYNPSNTTGTDNVGTLLVTTGGKRLERVVDENILFTWFEVSGETDHTSTLNNAILAAKLLQKSLILKANASITVNQKFELYQSLIGNNSTIYLKNNSTIANGDSILAIMNHNITVSGIILDGNNTNNIGTATNGILGINAYQKKYLTIDNVKIINTRNRGLTIQNCPNFKFTNSIVDNCGRYTSQMPNPQADRISVLIDNNVATKGTEFYMGLESYIDNIKVTNSGLDGLVLGVGMNILNSTFSYNGQDLLNYYDGGAGIYTRPPQNYNNGEIDGLNIINCNTHWNTGLGIDIGFNAFSTNNPIGKNIIIQNCKASNNNLEGIGIGSNQDVSVLGNFCWDNGIRAFFFDGNVNSRRSGICLNSVPIVNALTSYFPTKNILIENNTCYDSRDVTVNKTQQYGIYIDNNHELAESENFIIKNNHLTRNAQKAILLPYNKRPVKLGSIFYFSDNTSENSFTISPQDNTVITPVNPHIYI</sequence>
<dbReference type="Gene3D" id="2.160.20.10">
    <property type="entry name" value="Single-stranded right-handed beta-helix, Pectin lyase-like"/>
    <property type="match status" value="1"/>
</dbReference>
<proteinExistence type="predicted"/>
<protein>
    <recommendedName>
        <fullName evidence="3">Right handed beta helix region</fullName>
    </recommendedName>
</protein>
<dbReference type="InterPro" id="IPR012334">
    <property type="entry name" value="Pectin_lyas_fold"/>
</dbReference>
<dbReference type="SUPFAM" id="SSF51126">
    <property type="entry name" value="Pectin lyase-like"/>
    <property type="match status" value="1"/>
</dbReference>
<name>A0A841EP77_9BACT</name>
<keyword evidence="2" id="KW-1185">Reference proteome</keyword>
<comment type="caution">
    <text evidence="1">The sequence shown here is derived from an EMBL/GenBank/DDBJ whole genome shotgun (WGS) entry which is preliminary data.</text>
</comment>
<evidence type="ECO:0000313" key="1">
    <source>
        <dbReference type="EMBL" id="MBB6005045.1"/>
    </source>
</evidence>
<organism evidence="1 2">
    <name type="scientific">Arcicella rosea</name>
    <dbReference type="NCBI Taxonomy" id="502909"/>
    <lineage>
        <taxon>Bacteria</taxon>
        <taxon>Pseudomonadati</taxon>
        <taxon>Bacteroidota</taxon>
        <taxon>Cytophagia</taxon>
        <taxon>Cytophagales</taxon>
        <taxon>Flectobacillaceae</taxon>
        <taxon>Arcicella</taxon>
    </lineage>
</organism>
<dbReference type="InterPro" id="IPR011050">
    <property type="entry name" value="Pectin_lyase_fold/virulence"/>
</dbReference>
<evidence type="ECO:0000313" key="2">
    <source>
        <dbReference type="Proteomes" id="UP000524404"/>
    </source>
</evidence>
<dbReference type="InterPro" id="IPR006626">
    <property type="entry name" value="PbH1"/>
</dbReference>
<dbReference type="SMART" id="SM00710">
    <property type="entry name" value="PbH1"/>
    <property type="match status" value="8"/>
</dbReference>
<dbReference type="RefSeq" id="WP_184136505.1">
    <property type="nucleotide sequence ID" value="NZ_JACHKT010000034.1"/>
</dbReference>
<dbReference type="Proteomes" id="UP000524404">
    <property type="component" value="Unassembled WGS sequence"/>
</dbReference>